<evidence type="ECO:0000313" key="1">
    <source>
        <dbReference type="EMBL" id="KAF5758264.1"/>
    </source>
</evidence>
<accession>A0A9K3DMZ0</accession>
<reference evidence="1" key="1">
    <citation type="journal article" date="2017" name="Nature">
        <title>The sunflower genome provides insights into oil metabolism, flowering and Asterid evolution.</title>
        <authorList>
            <person name="Badouin H."/>
            <person name="Gouzy J."/>
            <person name="Grassa C.J."/>
            <person name="Murat F."/>
            <person name="Staton S.E."/>
            <person name="Cottret L."/>
            <person name="Lelandais-Briere C."/>
            <person name="Owens G.L."/>
            <person name="Carrere S."/>
            <person name="Mayjonade B."/>
            <person name="Legrand L."/>
            <person name="Gill N."/>
            <person name="Kane N.C."/>
            <person name="Bowers J.E."/>
            <person name="Hubner S."/>
            <person name="Bellec A."/>
            <person name="Berard A."/>
            <person name="Berges H."/>
            <person name="Blanchet N."/>
            <person name="Boniface M.C."/>
            <person name="Brunel D."/>
            <person name="Catrice O."/>
            <person name="Chaidir N."/>
            <person name="Claudel C."/>
            <person name="Donnadieu C."/>
            <person name="Faraut T."/>
            <person name="Fievet G."/>
            <person name="Helmstetter N."/>
            <person name="King M."/>
            <person name="Knapp S.J."/>
            <person name="Lai Z."/>
            <person name="Le Paslier M.C."/>
            <person name="Lippi Y."/>
            <person name="Lorenzon L."/>
            <person name="Mandel J.R."/>
            <person name="Marage G."/>
            <person name="Marchand G."/>
            <person name="Marquand E."/>
            <person name="Bret-Mestries E."/>
            <person name="Morien E."/>
            <person name="Nambeesan S."/>
            <person name="Nguyen T."/>
            <person name="Pegot-Espagnet P."/>
            <person name="Pouilly N."/>
            <person name="Raftis F."/>
            <person name="Sallet E."/>
            <person name="Schiex T."/>
            <person name="Thomas J."/>
            <person name="Vandecasteele C."/>
            <person name="Vares D."/>
            <person name="Vear F."/>
            <person name="Vautrin S."/>
            <person name="Crespi M."/>
            <person name="Mangin B."/>
            <person name="Burke J.M."/>
            <person name="Salse J."/>
            <person name="Munos S."/>
            <person name="Vincourt P."/>
            <person name="Rieseberg L.H."/>
            <person name="Langlade N.B."/>
        </authorList>
    </citation>
    <scope>NUCLEOTIDE SEQUENCE</scope>
    <source>
        <tissue evidence="1">Leaves</tissue>
    </source>
</reference>
<dbReference type="EMBL" id="MNCJ02000331">
    <property type="protein sequence ID" value="KAF5758264.1"/>
    <property type="molecule type" value="Genomic_DNA"/>
</dbReference>
<sequence length="59" mass="6687">MHEAPAHTLFQISLNLVARWRVGCLKWAPRRVMFAAASKGVLTFWIPKDANSTATSFER</sequence>
<proteinExistence type="predicted"/>
<comment type="caution">
    <text evidence="1">The sequence shown here is derived from an EMBL/GenBank/DDBJ whole genome shotgun (WGS) entry which is preliminary data.</text>
</comment>
<keyword evidence="2" id="KW-1185">Reference proteome</keyword>
<dbReference type="AlphaFoldDB" id="A0A9K3DMZ0"/>
<name>A0A9K3DMZ0_HELAN</name>
<dbReference type="Gramene" id="mRNA:HanXRQr2_Chr16g0727291">
    <property type="protein sequence ID" value="CDS:HanXRQr2_Chr16g0727291.1"/>
    <property type="gene ID" value="HanXRQr2_Chr16g0727291"/>
</dbReference>
<gene>
    <name evidence="1" type="ORF">HanXRQr2_Chr16g0727291</name>
</gene>
<reference evidence="1" key="2">
    <citation type="submission" date="2020-06" db="EMBL/GenBank/DDBJ databases">
        <title>Helianthus annuus Genome sequencing and assembly Release 2.</title>
        <authorList>
            <person name="Gouzy J."/>
            <person name="Langlade N."/>
            <person name="Munos S."/>
        </authorList>
    </citation>
    <scope>NUCLEOTIDE SEQUENCE</scope>
    <source>
        <tissue evidence="1">Leaves</tissue>
    </source>
</reference>
<evidence type="ECO:0000313" key="2">
    <source>
        <dbReference type="Proteomes" id="UP000215914"/>
    </source>
</evidence>
<organism evidence="1 2">
    <name type="scientific">Helianthus annuus</name>
    <name type="common">Common sunflower</name>
    <dbReference type="NCBI Taxonomy" id="4232"/>
    <lineage>
        <taxon>Eukaryota</taxon>
        <taxon>Viridiplantae</taxon>
        <taxon>Streptophyta</taxon>
        <taxon>Embryophyta</taxon>
        <taxon>Tracheophyta</taxon>
        <taxon>Spermatophyta</taxon>
        <taxon>Magnoliopsida</taxon>
        <taxon>eudicotyledons</taxon>
        <taxon>Gunneridae</taxon>
        <taxon>Pentapetalae</taxon>
        <taxon>asterids</taxon>
        <taxon>campanulids</taxon>
        <taxon>Asterales</taxon>
        <taxon>Asteraceae</taxon>
        <taxon>Asteroideae</taxon>
        <taxon>Heliantheae alliance</taxon>
        <taxon>Heliantheae</taxon>
        <taxon>Helianthus</taxon>
    </lineage>
</organism>
<protein>
    <submittedName>
        <fullName evidence="1">Uncharacterized protein</fullName>
    </submittedName>
</protein>
<dbReference type="Proteomes" id="UP000215914">
    <property type="component" value="Unassembled WGS sequence"/>
</dbReference>